<dbReference type="Gene3D" id="3.30.710.10">
    <property type="entry name" value="Potassium Channel Kv1.1, Chain A"/>
    <property type="match status" value="1"/>
</dbReference>
<dbReference type="Gene3D" id="1.25.40.420">
    <property type="match status" value="1"/>
</dbReference>
<reference evidence="6" key="1">
    <citation type="submission" date="2022-03" db="EMBL/GenBank/DDBJ databases">
        <authorList>
            <person name="Sayadi A."/>
        </authorList>
    </citation>
    <scope>NUCLEOTIDE SEQUENCE</scope>
</reference>
<keyword evidence="3" id="KW-0677">Repeat</keyword>
<dbReference type="Pfam" id="PF00651">
    <property type="entry name" value="BTB"/>
    <property type="match status" value="1"/>
</dbReference>
<evidence type="ECO:0000256" key="4">
    <source>
        <dbReference type="ARBA" id="ARBA00043912"/>
    </source>
</evidence>
<dbReference type="PANTHER" id="PTHR45632">
    <property type="entry name" value="LD33804P"/>
    <property type="match status" value="1"/>
</dbReference>
<dbReference type="SUPFAM" id="SSF117281">
    <property type="entry name" value="Kelch motif"/>
    <property type="match status" value="1"/>
</dbReference>
<sequence length="626" mass="71805">MFISLSEMNSDFMPKAKEKHHNDSETICFEGSSHQSTLLGGLNSLREKGELLDITLVVEGRFFRAHKAVLAACSDYFRAMFTDSMLEARQNEICLNGITATGFQQILEYAYTSRITMNLANVQDVLDTASHVQMVDIIQACADYLQSQIDIDNCVDIATIAERYSLTFLLLKVYRFMSGHLLEFSNSTEFYRLTAQQLEKLLVYDFPVDCSEADVLSIVLRWIFHQEPNELDVRLDHAFRMMRYIHFNEISRKKLDIILNKLEEDRRCDWELYKIILQESTRDCGKYGINSNLLNSRGMELALLKIGGFGICGVTNEITYCFSLGNKWKHLTSIPHVEQCNFGTAVLNNELYVVGGCFDQALQENIHPFGFKYSPGYNKWYTIAPMTTERCRFTLTALDGALFAIGGVSEEDGCIFTSECEYYEPSDDNWYSMESLPVDLSQHAATAIDGGFSKRGRLFISGGISHEGVQSQLYCYDVTSSKWSRCAPMITPRADHAMLTIGKKLYVCGGWTEDDEFRRNLVETIDVYDIEQDCWQEVTKVPNPRYHAGITCVDRAVYFIGGFHNDAMFDRRTMAIEHYDIDRDRWTTEEKYPQRVWEHTCATLYVPRWREDMEVIADSPSRSDSS</sequence>
<dbReference type="PIRSF" id="PIRSF037037">
    <property type="entry name" value="Kelch-like_protein_gigaxonin"/>
    <property type="match status" value="1"/>
</dbReference>
<keyword evidence="2" id="KW-0880">Kelch repeat</keyword>
<evidence type="ECO:0000256" key="3">
    <source>
        <dbReference type="ARBA" id="ARBA00022737"/>
    </source>
</evidence>
<dbReference type="SMART" id="SM00612">
    <property type="entry name" value="Kelch"/>
    <property type="match status" value="4"/>
</dbReference>
<dbReference type="SMART" id="SM00875">
    <property type="entry name" value="BACK"/>
    <property type="match status" value="1"/>
</dbReference>
<dbReference type="InterPro" id="IPR015915">
    <property type="entry name" value="Kelch-typ_b-propeller"/>
</dbReference>
<evidence type="ECO:0000259" key="5">
    <source>
        <dbReference type="PROSITE" id="PS50097"/>
    </source>
</evidence>
<dbReference type="SMART" id="SM00225">
    <property type="entry name" value="BTB"/>
    <property type="match status" value="1"/>
</dbReference>
<dbReference type="InterPro" id="IPR017096">
    <property type="entry name" value="BTB-kelch_protein"/>
</dbReference>
<dbReference type="Gene3D" id="2.120.10.80">
    <property type="entry name" value="Kelch-type beta propeller"/>
    <property type="match status" value="1"/>
</dbReference>
<evidence type="ECO:0000313" key="7">
    <source>
        <dbReference type="Proteomes" id="UP001152888"/>
    </source>
</evidence>
<dbReference type="SUPFAM" id="SSF54695">
    <property type="entry name" value="POZ domain"/>
    <property type="match status" value="1"/>
</dbReference>
<dbReference type="Proteomes" id="UP001152888">
    <property type="component" value="Unassembled WGS sequence"/>
</dbReference>
<comment type="function">
    <text evidence="4">Probable substrate-specific adapter of an E3 ubiquitin-protein ligase complex which mediates the ubiquitination and subsequent proteasomal degradation of target proteins. May have a role in synapse differentiation and growth.</text>
</comment>
<dbReference type="PROSITE" id="PS50097">
    <property type="entry name" value="BTB"/>
    <property type="match status" value="1"/>
</dbReference>
<dbReference type="InterPro" id="IPR011333">
    <property type="entry name" value="SKP1/BTB/POZ_sf"/>
</dbReference>
<gene>
    <name evidence="6" type="ORF">ACAOBT_LOCUS7506</name>
</gene>
<evidence type="ECO:0000256" key="2">
    <source>
        <dbReference type="ARBA" id="ARBA00022441"/>
    </source>
</evidence>
<dbReference type="InterPro" id="IPR006652">
    <property type="entry name" value="Kelch_1"/>
</dbReference>
<dbReference type="Pfam" id="PF24681">
    <property type="entry name" value="Kelch_KLHDC2_KLHL20_DRC7"/>
    <property type="match status" value="1"/>
</dbReference>
<accession>A0A9P0K7T4</accession>
<dbReference type="Pfam" id="PF07707">
    <property type="entry name" value="BACK"/>
    <property type="match status" value="1"/>
</dbReference>
<protein>
    <recommendedName>
        <fullName evidence="1">Kelch-like protein diablo</fullName>
    </recommendedName>
</protein>
<dbReference type="GO" id="GO:0003779">
    <property type="term" value="F:actin binding"/>
    <property type="evidence" value="ECO:0007669"/>
    <property type="project" value="UniProtKB-KW"/>
</dbReference>
<proteinExistence type="predicted"/>
<dbReference type="InterPro" id="IPR011705">
    <property type="entry name" value="BACK"/>
</dbReference>
<dbReference type="OrthoDB" id="45365at2759"/>
<evidence type="ECO:0000256" key="1">
    <source>
        <dbReference type="ARBA" id="ARBA00013699"/>
    </source>
</evidence>
<comment type="caution">
    <text evidence="6">The sequence shown here is derived from an EMBL/GenBank/DDBJ whole genome shotgun (WGS) entry which is preliminary data.</text>
</comment>
<evidence type="ECO:0000313" key="6">
    <source>
        <dbReference type="EMBL" id="CAH1967709.1"/>
    </source>
</evidence>
<dbReference type="EMBL" id="CAKOFQ010006747">
    <property type="protein sequence ID" value="CAH1967709.1"/>
    <property type="molecule type" value="Genomic_DNA"/>
</dbReference>
<dbReference type="PANTHER" id="PTHR45632:SF3">
    <property type="entry name" value="KELCH-LIKE PROTEIN 32"/>
    <property type="match status" value="1"/>
</dbReference>
<feature type="domain" description="BTB" evidence="5">
    <location>
        <begin position="52"/>
        <end position="119"/>
    </location>
</feature>
<name>A0A9P0K7T4_ACAOB</name>
<dbReference type="InterPro" id="IPR000210">
    <property type="entry name" value="BTB/POZ_dom"/>
</dbReference>
<keyword evidence="7" id="KW-1185">Reference proteome</keyword>
<organism evidence="6 7">
    <name type="scientific">Acanthoscelides obtectus</name>
    <name type="common">Bean weevil</name>
    <name type="synonym">Bruchus obtectus</name>
    <dbReference type="NCBI Taxonomy" id="200917"/>
    <lineage>
        <taxon>Eukaryota</taxon>
        <taxon>Metazoa</taxon>
        <taxon>Ecdysozoa</taxon>
        <taxon>Arthropoda</taxon>
        <taxon>Hexapoda</taxon>
        <taxon>Insecta</taxon>
        <taxon>Pterygota</taxon>
        <taxon>Neoptera</taxon>
        <taxon>Endopterygota</taxon>
        <taxon>Coleoptera</taxon>
        <taxon>Polyphaga</taxon>
        <taxon>Cucujiformia</taxon>
        <taxon>Chrysomeloidea</taxon>
        <taxon>Chrysomelidae</taxon>
        <taxon>Bruchinae</taxon>
        <taxon>Bruchini</taxon>
        <taxon>Acanthoscelides</taxon>
    </lineage>
</organism>
<dbReference type="AlphaFoldDB" id="A0A9P0K7T4"/>
<dbReference type="Pfam" id="PF01344">
    <property type="entry name" value="Kelch_1"/>
    <property type="match status" value="1"/>
</dbReference>